<dbReference type="AlphaFoldDB" id="A0A9P6TF03"/>
<dbReference type="Proteomes" id="UP000886653">
    <property type="component" value="Unassembled WGS sequence"/>
</dbReference>
<gene>
    <name evidence="1" type="ORF">CROQUDRAFT_73486</name>
</gene>
<dbReference type="OrthoDB" id="5397701at2759"/>
<accession>A0A9P6TF03</accession>
<protein>
    <submittedName>
        <fullName evidence="1">Uncharacterized protein</fullName>
    </submittedName>
</protein>
<sequence length="226" mass="24832">MVHLRHTALRLSFRPPLGSLILHPLSSLVYNQRLYETSSGSPDEPLPAPLAPIQIKRPHGASPLYHHVPSGLVSFLPQPPTASHSATVLGRLVGQSDALKFSENSPFLELMHTVLNAAFLTDSHVLALARARQCDGADGYTHVFDQRQPESTRAHRGGPSADSIIFSFLTNAEEGKPVAETYEPNPSYRVWTPTEGFMLLPESLEKKLVEGCKIAREIELEENVGQ</sequence>
<comment type="caution">
    <text evidence="1">The sequence shown here is derived from an EMBL/GenBank/DDBJ whole genome shotgun (WGS) entry which is preliminary data.</text>
</comment>
<dbReference type="EMBL" id="MU167223">
    <property type="protein sequence ID" value="KAG0149917.1"/>
    <property type="molecule type" value="Genomic_DNA"/>
</dbReference>
<name>A0A9P6TF03_9BASI</name>
<proteinExistence type="predicted"/>
<keyword evidence="2" id="KW-1185">Reference proteome</keyword>
<reference evidence="1" key="1">
    <citation type="submission" date="2013-11" db="EMBL/GenBank/DDBJ databases">
        <title>Genome sequence of the fusiform rust pathogen reveals effectors for host alternation and coevolution with pine.</title>
        <authorList>
            <consortium name="DOE Joint Genome Institute"/>
            <person name="Smith K."/>
            <person name="Pendleton A."/>
            <person name="Kubisiak T."/>
            <person name="Anderson C."/>
            <person name="Salamov A."/>
            <person name="Aerts A."/>
            <person name="Riley R."/>
            <person name="Clum A."/>
            <person name="Lindquist E."/>
            <person name="Ence D."/>
            <person name="Campbell M."/>
            <person name="Kronenberg Z."/>
            <person name="Feau N."/>
            <person name="Dhillon B."/>
            <person name="Hamelin R."/>
            <person name="Burleigh J."/>
            <person name="Smith J."/>
            <person name="Yandell M."/>
            <person name="Nelson C."/>
            <person name="Grigoriev I."/>
            <person name="Davis J."/>
        </authorList>
    </citation>
    <scope>NUCLEOTIDE SEQUENCE</scope>
    <source>
        <strain evidence="1">G11</strain>
    </source>
</reference>
<evidence type="ECO:0000313" key="2">
    <source>
        <dbReference type="Proteomes" id="UP000886653"/>
    </source>
</evidence>
<dbReference type="PANTHER" id="PTHR37331:SF1">
    <property type="entry name" value="YALI0F11671P"/>
    <property type="match status" value="1"/>
</dbReference>
<dbReference type="PANTHER" id="PTHR37331">
    <property type="entry name" value="YALI0F11671P"/>
    <property type="match status" value="1"/>
</dbReference>
<evidence type="ECO:0000313" key="1">
    <source>
        <dbReference type="EMBL" id="KAG0149917.1"/>
    </source>
</evidence>
<organism evidence="1 2">
    <name type="scientific">Cronartium quercuum f. sp. fusiforme G11</name>
    <dbReference type="NCBI Taxonomy" id="708437"/>
    <lineage>
        <taxon>Eukaryota</taxon>
        <taxon>Fungi</taxon>
        <taxon>Dikarya</taxon>
        <taxon>Basidiomycota</taxon>
        <taxon>Pucciniomycotina</taxon>
        <taxon>Pucciniomycetes</taxon>
        <taxon>Pucciniales</taxon>
        <taxon>Coleosporiaceae</taxon>
        <taxon>Cronartium</taxon>
    </lineage>
</organism>